<proteinExistence type="predicted"/>
<feature type="region of interest" description="Disordered" evidence="1">
    <location>
        <begin position="111"/>
        <end position="137"/>
    </location>
</feature>
<gene>
    <name evidence="2" type="ORF">Tco_0907382</name>
</gene>
<protein>
    <submittedName>
        <fullName evidence="2">Uncharacterized protein</fullName>
    </submittedName>
</protein>
<reference evidence="2" key="2">
    <citation type="submission" date="2022-01" db="EMBL/GenBank/DDBJ databases">
        <authorList>
            <person name="Yamashiro T."/>
            <person name="Shiraishi A."/>
            <person name="Satake H."/>
            <person name="Nakayama K."/>
        </authorList>
    </citation>
    <scope>NUCLEOTIDE SEQUENCE</scope>
</reference>
<feature type="compositionally biased region" description="Basic and acidic residues" evidence="1">
    <location>
        <begin position="111"/>
        <end position="121"/>
    </location>
</feature>
<evidence type="ECO:0000313" key="3">
    <source>
        <dbReference type="Proteomes" id="UP001151760"/>
    </source>
</evidence>
<evidence type="ECO:0000313" key="2">
    <source>
        <dbReference type="EMBL" id="GJT27107.1"/>
    </source>
</evidence>
<name>A0ABQ5CM17_9ASTR</name>
<keyword evidence="3" id="KW-1185">Reference proteome</keyword>
<sequence>MLKLLNDLKICDGILLKQEEQAVQEEQEERAAQSFLLNWNFPMIDDDDDEHTILYRSSKEITPDLPTEEPNNSLSMGDEHLSTIPETESDKLIKYSVENLVPIPRESEEVMVTDKEKELNRSKNGQNQAREWKEHEKPSPRFKFSLYLEACGLVLDFGIGISLT</sequence>
<evidence type="ECO:0000256" key="1">
    <source>
        <dbReference type="SAM" id="MobiDB-lite"/>
    </source>
</evidence>
<feature type="region of interest" description="Disordered" evidence="1">
    <location>
        <begin position="56"/>
        <end position="85"/>
    </location>
</feature>
<comment type="caution">
    <text evidence="2">The sequence shown here is derived from an EMBL/GenBank/DDBJ whole genome shotgun (WGS) entry which is preliminary data.</text>
</comment>
<dbReference type="Proteomes" id="UP001151760">
    <property type="component" value="Unassembled WGS sequence"/>
</dbReference>
<organism evidence="2 3">
    <name type="scientific">Tanacetum coccineum</name>
    <dbReference type="NCBI Taxonomy" id="301880"/>
    <lineage>
        <taxon>Eukaryota</taxon>
        <taxon>Viridiplantae</taxon>
        <taxon>Streptophyta</taxon>
        <taxon>Embryophyta</taxon>
        <taxon>Tracheophyta</taxon>
        <taxon>Spermatophyta</taxon>
        <taxon>Magnoliopsida</taxon>
        <taxon>eudicotyledons</taxon>
        <taxon>Gunneridae</taxon>
        <taxon>Pentapetalae</taxon>
        <taxon>asterids</taxon>
        <taxon>campanulids</taxon>
        <taxon>Asterales</taxon>
        <taxon>Asteraceae</taxon>
        <taxon>Asteroideae</taxon>
        <taxon>Anthemideae</taxon>
        <taxon>Anthemidinae</taxon>
        <taxon>Tanacetum</taxon>
    </lineage>
</organism>
<dbReference type="EMBL" id="BQNB010014349">
    <property type="protein sequence ID" value="GJT27107.1"/>
    <property type="molecule type" value="Genomic_DNA"/>
</dbReference>
<accession>A0ABQ5CM17</accession>
<reference evidence="2" key="1">
    <citation type="journal article" date="2022" name="Int. J. Mol. Sci.">
        <title>Draft Genome of Tanacetum Coccineum: Genomic Comparison of Closely Related Tanacetum-Family Plants.</title>
        <authorList>
            <person name="Yamashiro T."/>
            <person name="Shiraishi A."/>
            <person name="Nakayama K."/>
            <person name="Satake H."/>
        </authorList>
    </citation>
    <scope>NUCLEOTIDE SEQUENCE</scope>
</reference>